<dbReference type="HAMAP" id="MF_01931">
    <property type="entry name" value="PurF"/>
    <property type="match status" value="1"/>
</dbReference>
<dbReference type="GO" id="GO:0004044">
    <property type="term" value="F:amidophosphoribosyltransferase activity"/>
    <property type="evidence" value="ECO:0007669"/>
    <property type="project" value="UniProtKB-UniRule"/>
</dbReference>
<dbReference type="PANTHER" id="PTHR11907">
    <property type="entry name" value="AMIDOPHOSPHORIBOSYLTRANSFERASE"/>
    <property type="match status" value="1"/>
</dbReference>
<keyword evidence="7" id="KW-0004">4Fe-4S</keyword>
<dbReference type="PROSITE" id="PS51278">
    <property type="entry name" value="GATASE_TYPE_2"/>
    <property type="match status" value="1"/>
</dbReference>
<dbReference type="CDD" id="cd06223">
    <property type="entry name" value="PRTases_typeI"/>
    <property type="match status" value="1"/>
</dbReference>
<comment type="function">
    <text evidence="7">Catalyzes the formation of phosphoribosylamine from phosphoribosylpyrophosphate (PRPP) and glutamine.</text>
</comment>
<dbReference type="EMBL" id="CP002690">
    <property type="protein sequence ID" value="AEE14257.1"/>
    <property type="molecule type" value="Genomic_DNA"/>
</dbReference>
<dbReference type="STRING" id="747365.Thena_0620"/>
<comment type="pathway">
    <text evidence="1 7 8">Purine metabolism; IMP biosynthesis via de novo pathway; N(1)-(5-phospho-D-ribosyl)glycinamide from 5-phospho-alpha-D-ribose 1-diphosphate: step 1/2.</text>
</comment>
<dbReference type="eggNOG" id="COG0034">
    <property type="taxonomic scope" value="Bacteria"/>
</dbReference>
<dbReference type="Pfam" id="PF13522">
    <property type="entry name" value="GATase_6"/>
    <property type="match status" value="1"/>
</dbReference>
<evidence type="ECO:0000259" key="12">
    <source>
        <dbReference type="PROSITE" id="PS51278"/>
    </source>
</evidence>
<dbReference type="InterPro" id="IPR000836">
    <property type="entry name" value="PRTase_dom"/>
</dbReference>
<dbReference type="OrthoDB" id="9801213at2"/>
<evidence type="ECO:0000256" key="2">
    <source>
        <dbReference type="ARBA" id="ARBA00010138"/>
    </source>
</evidence>
<name>M1E4K7_9BACT</name>
<dbReference type="SUPFAM" id="SSF53271">
    <property type="entry name" value="PRTase-like"/>
    <property type="match status" value="1"/>
</dbReference>
<gene>
    <name evidence="7" type="primary">purF</name>
    <name evidence="13" type="ORF">Thena_0620</name>
</gene>
<dbReference type="Pfam" id="PF00156">
    <property type="entry name" value="Pribosyltran"/>
    <property type="match status" value="1"/>
</dbReference>
<evidence type="ECO:0000313" key="13">
    <source>
        <dbReference type="EMBL" id="AEE14257.1"/>
    </source>
</evidence>
<evidence type="ECO:0000256" key="11">
    <source>
        <dbReference type="PIRSR" id="PIRSR000485-3"/>
    </source>
</evidence>
<evidence type="ECO:0000313" key="14">
    <source>
        <dbReference type="Proteomes" id="UP000011765"/>
    </source>
</evidence>
<sequence length="462" mass="52071">MCGIFGILCPSRKDVAKHTYFALYSLQHRGQESCGIAATDGTSLMIQRSMGLVSSAFSERELQELYGYAALGHVRYSTTGRPSIENAQPLKMRYKGGTFALAHNGNIVNIKELREQVYSLGISPYTSSDTELMGHLIARNFQDDFKTTLANVCKGFIGAYSLVFLTEEEIYAVRDPWGFRPLCMGSYEDGFVVSSETCAFDIIGAKFIREISPGEMVRIHRNGYEVDQILEPQGNFLCSFEYIYFARPDSVVMGKRLYEVRKRFGELLAEESPVDADIVVSVPDSGTPAAIGFAQRCKIPFNEVFIKNRYVGRTFIQPTKELRERGVRLKLNPISELVRGKRVVVVDDSIVRGTTSKEIVKMLWECEPKEIHFRVSSPMVSHPCFYGIDTASRGELLASKMDIEQIREFLGVNSLAYLSRKSTIEAIGIEYPCLACFGADYPTYIPSEEVREKYALEKNEKW</sequence>
<dbReference type="SUPFAM" id="SSF56235">
    <property type="entry name" value="N-terminal nucleophile aminohydrolases (Ntn hydrolases)"/>
    <property type="match status" value="1"/>
</dbReference>
<keyword evidence="14" id="KW-1185">Reference proteome</keyword>
<dbReference type="CDD" id="cd00715">
    <property type="entry name" value="GPATase_N"/>
    <property type="match status" value="1"/>
</dbReference>
<dbReference type="InterPro" id="IPR029055">
    <property type="entry name" value="Ntn_hydrolases_N"/>
</dbReference>
<protein>
    <recommendedName>
        <fullName evidence="7">Amidophosphoribosyltransferase</fullName>
        <shortName evidence="7">ATase</shortName>
        <ecNumber evidence="7">2.4.2.14</ecNumber>
    </recommendedName>
    <alternativeName>
        <fullName evidence="7">Glutamine phosphoribosylpyrophosphate amidotransferase</fullName>
        <shortName evidence="7">GPATase</shortName>
    </alternativeName>
</protein>
<comment type="cofactor">
    <cofactor evidence="7 10">
        <name>Mg(2+)</name>
        <dbReference type="ChEBI" id="CHEBI:18420"/>
    </cofactor>
    <text evidence="7 10">Binds 1 Mg(2+) ion per subunit.</text>
</comment>
<dbReference type="EC" id="2.4.2.14" evidence="7"/>
<evidence type="ECO:0000256" key="4">
    <source>
        <dbReference type="ARBA" id="ARBA00022679"/>
    </source>
</evidence>
<dbReference type="GO" id="GO:0051539">
    <property type="term" value="F:4 iron, 4 sulfur cluster binding"/>
    <property type="evidence" value="ECO:0007669"/>
    <property type="project" value="UniProtKB-KW"/>
</dbReference>
<dbReference type="InterPro" id="IPR005854">
    <property type="entry name" value="PurF"/>
</dbReference>
<dbReference type="InterPro" id="IPR017932">
    <property type="entry name" value="GATase_2_dom"/>
</dbReference>
<dbReference type="RefSeq" id="WP_013755984.1">
    <property type="nucleotide sequence ID" value="NC_015499.1"/>
</dbReference>
<dbReference type="GO" id="GO:0000287">
    <property type="term" value="F:magnesium ion binding"/>
    <property type="evidence" value="ECO:0007669"/>
    <property type="project" value="UniProtKB-UniRule"/>
</dbReference>
<keyword evidence="7 11" id="KW-0411">Iron-sulfur</keyword>
<keyword evidence="7 10" id="KW-0460">Magnesium</keyword>
<accession>M1E4K7</accession>
<dbReference type="HOGENOM" id="CLU_022389_3_1_9"/>
<evidence type="ECO:0000256" key="7">
    <source>
        <dbReference type="HAMAP-Rule" id="MF_01931"/>
    </source>
</evidence>
<dbReference type="Gene3D" id="3.40.50.2020">
    <property type="match status" value="1"/>
</dbReference>
<feature type="binding site" evidence="7 11">
    <location>
        <position position="436"/>
    </location>
    <ligand>
        <name>[4Fe-4S] cluster</name>
        <dbReference type="ChEBI" id="CHEBI:49883"/>
    </ligand>
</feature>
<dbReference type="AlphaFoldDB" id="M1E4K7"/>
<keyword evidence="4 7" id="KW-0808">Transferase</keyword>
<dbReference type="UniPathway" id="UPA00074">
    <property type="reaction ID" value="UER00124"/>
</dbReference>
<evidence type="ECO:0000256" key="9">
    <source>
        <dbReference type="PIRSR" id="PIRSR000485-1"/>
    </source>
</evidence>
<feature type="binding site" evidence="7 10">
    <location>
        <position position="347"/>
    </location>
    <ligand>
        <name>Mg(2+)</name>
        <dbReference type="ChEBI" id="CHEBI:18420"/>
    </ligand>
</feature>
<feature type="domain" description="Glutamine amidotransferase type-2" evidence="12">
    <location>
        <begin position="2"/>
        <end position="222"/>
    </location>
</feature>
<dbReference type="KEGG" id="tnr:Thena_0620"/>
<dbReference type="Gene3D" id="3.60.20.10">
    <property type="entry name" value="Glutamine Phosphoribosylpyrophosphate, subunit 1, domain 1"/>
    <property type="match status" value="1"/>
</dbReference>
<keyword evidence="7 10" id="KW-0479">Metal-binding</keyword>
<evidence type="ECO:0000256" key="6">
    <source>
        <dbReference type="ARBA" id="ARBA00022962"/>
    </source>
</evidence>
<keyword evidence="5 7" id="KW-0658">Purine biosynthesis</keyword>
<keyword evidence="6 7" id="KW-0315">Glutamine amidotransferase</keyword>
<feature type="binding site" evidence="7 11">
    <location>
        <position position="433"/>
    </location>
    <ligand>
        <name>[4Fe-4S] cluster</name>
        <dbReference type="ChEBI" id="CHEBI:49883"/>
    </ligand>
</feature>
<dbReference type="Proteomes" id="UP000011765">
    <property type="component" value="Chromosome"/>
</dbReference>
<feature type="binding site" evidence="7 11">
    <location>
        <position position="238"/>
    </location>
    <ligand>
        <name>[4Fe-4S] cluster</name>
        <dbReference type="ChEBI" id="CHEBI:49883"/>
    </ligand>
</feature>
<organism evidence="13 14">
    <name type="scientific">Thermodesulfobium narugense DSM 14796</name>
    <dbReference type="NCBI Taxonomy" id="747365"/>
    <lineage>
        <taxon>Bacteria</taxon>
        <taxon>Pseudomonadati</taxon>
        <taxon>Thermodesulfobiota</taxon>
        <taxon>Thermodesulfobiia</taxon>
        <taxon>Thermodesulfobiales</taxon>
        <taxon>Thermodesulfobiaceae</taxon>
        <taxon>Thermodesulfobium</taxon>
    </lineage>
</organism>
<feature type="binding site" evidence="7 10">
    <location>
        <position position="285"/>
    </location>
    <ligand>
        <name>Mg(2+)</name>
        <dbReference type="ChEBI" id="CHEBI:18420"/>
    </ligand>
</feature>
<dbReference type="GO" id="GO:0009113">
    <property type="term" value="P:purine nucleobase biosynthetic process"/>
    <property type="evidence" value="ECO:0007669"/>
    <property type="project" value="UniProtKB-UniRule"/>
</dbReference>
<evidence type="ECO:0000256" key="5">
    <source>
        <dbReference type="ARBA" id="ARBA00022755"/>
    </source>
</evidence>
<reference evidence="13 14" key="1">
    <citation type="submission" date="2011-04" db="EMBL/GenBank/DDBJ databases">
        <title>The complete genome of Thermodesulfobium narugense DSM 14796.</title>
        <authorList>
            <consortium name="US DOE Joint Genome Institute (JGI-PGF)"/>
            <person name="Lucas S."/>
            <person name="Han J."/>
            <person name="Lapidus A."/>
            <person name="Bruce D."/>
            <person name="Goodwin L."/>
            <person name="Pitluck S."/>
            <person name="Peters L."/>
            <person name="Kyrpides N."/>
            <person name="Mavromatis K."/>
            <person name="Pagani I."/>
            <person name="Ivanova N."/>
            <person name="Ovchinnikova G."/>
            <person name="Zhang X."/>
            <person name="Saunders L."/>
            <person name="Detter J.C."/>
            <person name="Tapia R."/>
            <person name="Han C."/>
            <person name="Land M."/>
            <person name="Hauser L."/>
            <person name="Markowitz V."/>
            <person name="Cheng J.-F."/>
            <person name="Hugenholtz P."/>
            <person name="Woyke T."/>
            <person name="Wu D."/>
            <person name="Spring S."/>
            <person name="Schroeder M."/>
            <person name="Brambilla E."/>
            <person name="Klenk H.-P."/>
            <person name="Eisen J.A."/>
        </authorList>
    </citation>
    <scope>NUCLEOTIDE SEQUENCE [LARGE SCALE GENOMIC DNA]</scope>
    <source>
        <strain evidence="13 14">DSM 14796</strain>
    </source>
</reference>
<dbReference type="InterPro" id="IPR035584">
    <property type="entry name" value="PurF_N"/>
</dbReference>
<keyword evidence="3 7" id="KW-0328">Glycosyltransferase</keyword>
<proteinExistence type="inferred from homology"/>
<evidence type="ECO:0000256" key="8">
    <source>
        <dbReference type="PIRNR" id="PIRNR000485"/>
    </source>
</evidence>
<feature type="binding site" evidence="7 11">
    <location>
        <position position="384"/>
    </location>
    <ligand>
        <name>[4Fe-4S] cluster</name>
        <dbReference type="ChEBI" id="CHEBI:49883"/>
    </ligand>
</feature>
<dbReference type="NCBIfam" id="TIGR01134">
    <property type="entry name" value="purF"/>
    <property type="match status" value="1"/>
</dbReference>
<dbReference type="PIRSF" id="PIRSF000485">
    <property type="entry name" value="Amd_phspho_trans"/>
    <property type="match status" value="1"/>
</dbReference>
<dbReference type="InterPro" id="IPR029057">
    <property type="entry name" value="PRTase-like"/>
</dbReference>
<evidence type="ECO:0000256" key="3">
    <source>
        <dbReference type="ARBA" id="ARBA00022676"/>
    </source>
</evidence>
<evidence type="ECO:0000256" key="10">
    <source>
        <dbReference type="PIRSR" id="PIRSR000485-2"/>
    </source>
</evidence>
<comment type="catalytic activity">
    <reaction evidence="7 8">
        <text>5-phospho-beta-D-ribosylamine + L-glutamate + diphosphate = 5-phospho-alpha-D-ribose 1-diphosphate + L-glutamine + H2O</text>
        <dbReference type="Rhea" id="RHEA:14905"/>
        <dbReference type="ChEBI" id="CHEBI:15377"/>
        <dbReference type="ChEBI" id="CHEBI:29985"/>
        <dbReference type="ChEBI" id="CHEBI:33019"/>
        <dbReference type="ChEBI" id="CHEBI:58017"/>
        <dbReference type="ChEBI" id="CHEBI:58359"/>
        <dbReference type="ChEBI" id="CHEBI:58681"/>
        <dbReference type="EC" id="2.4.2.14"/>
    </reaction>
</comment>
<feature type="binding site" evidence="7 10">
    <location>
        <position position="348"/>
    </location>
    <ligand>
        <name>Mg(2+)</name>
        <dbReference type="ChEBI" id="CHEBI:18420"/>
    </ligand>
</feature>
<dbReference type="MEROPS" id="C44.001"/>
<comment type="cofactor">
    <cofactor evidence="7 11">
        <name>[4Fe-4S] cluster</name>
        <dbReference type="ChEBI" id="CHEBI:49883"/>
    </cofactor>
    <text evidence="7 11">Binds 1 [4Fe-4S] cluster per subunit.</text>
</comment>
<dbReference type="GO" id="GO:0006189">
    <property type="term" value="P:'de novo' IMP biosynthetic process"/>
    <property type="evidence" value="ECO:0007669"/>
    <property type="project" value="UniProtKB-UniRule"/>
</dbReference>
<feature type="active site" description="Nucleophile" evidence="7 9">
    <location>
        <position position="2"/>
    </location>
</feature>
<comment type="similarity">
    <text evidence="2 7 8">In the C-terminal section; belongs to the purine/pyrimidine phosphoribosyltransferase family.</text>
</comment>
<keyword evidence="7 11" id="KW-0408">Iron</keyword>
<evidence type="ECO:0000256" key="1">
    <source>
        <dbReference type="ARBA" id="ARBA00005209"/>
    </source>
</evidence>